<feature type="transmembrane region" description="Helical" evidence="1">
    <location>
        <begin position="77"/>
        <end position="95"/>
    </location>
</feature>
<feature type="domain" description="DUF4367" evidence="2">
    <location>
        <begin position="209"/>
        <end position="320"/>
    </location>
</feature>
<dbReference type="EMBL" id="JBHTLM010000002">
    <property type="protein sequence ID" value="MFD1175607.1"/>
    <property type="molecule type" value="Genomic_DNA"/>
</dbReference>
<accession>A0ABW3RTJ4</accession>
<keyword evidence="1" id="KW-0812">Transmembrane</keyword>
<evidence type="ECO:0000313" key="4">
    <source>
        <dbReference type="Proteomes" id="UP001597262"/>
    </source>
</evidence>
<reference evidence="4" key="1">
    <citation type="journal article" date="2019" name="Int. J. Syst. Evol. Microbiol.">
        <title>The Global Catalogue of Microorganisms (GCM) 10K type strain sequencing project: providing services to taxonomists for standard genome sequencing and annotation.</title>
        <authorList>
            <consortium name="The Broad Institute Genomics Platform"/>
            <consortium name="The Broad Institute Genome Sequencing Center for Infectious Disease"/>
            <person name="Wu L."/>
            <person name="Ma J."/>
        </authorList>
    </citation>
    <scope>NUCLEOTIDE SEQUENCE [LARGE SCALE GENOMIC DNA]</scope>
    <source>
        <strain evidence="4">CCUG 59189</strain>
    </source>
</reference>
<evidence type="ECO:0000259" key="2">
    <source>
        <dbReference type="Pfam" id="PF14285"/>
    </source>
</evidence>
<keyword evidence="1" id="KW-0472">Membrane</keyword>
<dbReference type="InterPro" id="IPR025377">
    <property type="entry name" value="DUF4367"/>
</dbReference>
<dbReference type="PANTHER" id="PTHR37507:SF2">
    <property type="entry name" value="SPORULATION PROTEIN YDCC"/>
    <property type="match status" value="1"/>
</dbReference>
<proteinExistence type="predicted"/>
<keyword evidence="4" id="KW-1185">Reference proteome</keyword>
<dbReference type="Pfam" id="PF14285">
    <property type="entry name" value="DUF4367"/>
    <property type="match status" value="1"/>
</dbReference>
<protein>
    <submittedName>
        <fullName evidence="3">DUF4367 domain-containing protein</fullName>
    </submittedName>
</protein>
<sequence>MNNRESIRQFNSDLDAHLNGQVNSMSETKEYQDLLDMGKILAAADLGAASHKEAVRGQISEGANSRQPVRTHSHRKLAGSLAVAASFAVLLGTLFTQPSFASGLLDRIITTVTLGHITAFQVASSNENLTYQIPEALQGKVFDHDGNPVNKVNEHTGTLYTVDGQEINDIKNGKIVTKAEADKQEGVRTRTLTDLDRLSQYTDFKVKLPAHLPEGYAFSRAEQYVDEQGGASPKYIDLYFSNGDADKEFSIQERYADDETAYEYSTTGTVEKAKVNGVDAVITDGHSIDWEADGVLYSVDAKEVGEALDKSELIQIAESMK</sequence>
<dbReference type="Proteomes" id="UP001597262">
    <property type="component" value="Unassembled WGS sequence"/>
</dbReference>
<dbReference type="PANTHER" id="PTHR37507">
    <property type="entry name" value="SPORULATION PROTEIN YDCC"/>
    <property type="match status" value="1"/>
</dbReference>
<dbReference type="RefSeq" id="WP_379317110.1">
    <property type="nucleotide sequence ID" value="NZ_JBHTLM010000002.1"/>
</dbReference>
<gene>
    <name evidence="3" type="ORF">ACFQ3W_04720</name>
</gene>
<comment type="caution">
    <text evidence="3">The sequence shown here is derived from an EMBL/GenBank/DDBJ whole genome shotgun (WGS) entry which is preliminary data.</text>
</comment>
<dbReference type="InterPro" id="IPR052944">
    <property type="entry name" value="Sporulation_related"/>
</dbReference>
<evidence type="ECO:0000313" key="3">
    <source>
        <dbReference type="EMBL" id="MFD1175607.1"/>
    </source>
</evidence>
<name>A0ABW3RTJ4_9BACL</name>
<organism evidence="3 4">
    <name type="scientific">Paenibacillus puldeungensis</name>
    <dbReference type="NCBI Taxonomy" id="696536"/>
    <lineage>
        <taxon>Bacteria</taxon>
        <taxon>Bacillati</taxon>
        <taxon>Bacillota</taxon>
        <taxon>Bacilli</taxon>
        <taxon>Bacillales</taxon>
        <taxon>Paenibacillaceae</taxon>
        <taxon>Paenibacillus</taxon>
    </lineage>
</organism>
<evidence type="ECO:0000256" key="1">
    <source>
        <dbReference type="SAM" id="Phobius"/>
    </source>
</evidence>
<keyword evidence="1" id="KW-1133">Transmembrane helix</keyword>